<dbReference type="Proteomes" id="UP000675121">
    <property type="component" value="Unassembled WGS sequence"/>
</dbReference>
<sequence>MSGCSRVTSGTALSSTLARCEASQDSQQENRRFTLADATKLMKFQHLLEKHEQTRTLLTKTQQWHFGAVVPVVFL</sequence>
<dbReference type="AlphaFoldDB" id="A0A9N8N8E2"/>
<comment type="caution">
    <text evidence="1">The sequence shown here is derived from an EMBL/GenBank/DDBJ whole genome shotgun (WGS) entry which is preliminary data.</text>
</comment>
<evidence type="ECO:0000313" key="1">
    <source>
        <dbReference type="EMBL" id="CAE6964725.1"/>
    </source>
</evidence>
<proteinExistence type="predicted"/>
<reference evidence="1" key="1">
    <citation type="submission" date="2021-02" db="EMBL/GenBank/DDBJ databases">
        <authorList>
            <person name="Vanwijnsberghe S."/>
        </authorList>
    </citation>
    <scope>NUCLEOTIDE SEQUENCE</scope>
    <source>
        <strain evidence="1">R-70211</strain>
    </source>
</reference>
<dbReference type="EMBL" id="CAJNAS010000037">
    <property type="protein sequence ID" value="CAE6964725.1"/>
    <property type="molecule type" value="Genomic_DNA"/>
</dbReference>
<name>A0A9N8N8E2_9BURK</name>
<protein>
    <submittedName>
        <fullName evidence="1">Uncharacterized protein</fullName>
    </submittedName>
</protein>
<evidence type="ECO:0000313" key="2">
    <source>
        <dbReference type="Proteomes" id="UP000675121"/>
    </source>
</evidence>
<keyword evidence="2" id="KW-1185">Reference proteome</keyword>
<organism evidence="1 2">
    <name type="scientific">Paraburkholderia domus</name>
    <dbReference type="NCBI Taxonomy" id="2793075"/>
    <lineage>
        <taxon>Bacteria</taxon>
        <taxon>Pseudomonadati</taxon>
        <taxon>Pseudomonadota</taxon>
        <taxon>Betaproteobacteria</taxon>
        <taxon>Burkholderiales</taxon>
        <taxon>Burkholderiaceae</taxon>
        <taxon>Paraburkholderia</taxon>
    </lineage>
</organism>
<accession>A0A9N8N8E2</accession>
<gene>
    <name evidence="1" type="ORF">R70211_07247</name>
</gene>